<dbReference type="InterPro" id="IPR023795">
    <property type="entry name" value="Serpin_CS"/>
</dbReference>
<evidence type="ECO:0000313" key="4">
    <source>
        <dbReference type="EMBL" id="PHT84668.1"/>
    </source>
</evidence>
<evidence type="ECO:0000256" key="2">
    <source>
        <dbReference type="RuleBase" id="RU000411"/>
    </source>
</evidence>
<name>A0A2G2ZRR2_CAPAN</name>
<evidence type="ECO:0000256" key="1">
    <source>
        <dbReference type="ARBA" id="ARBA00009500"/>
    </source>
</evidence>
<dbReference type="SMR" id="A0A2G2ZRR2"/>
<dbReference type="SUPFAM" id="SSF56574">
    <property type="entry name" value="Serpins"/>
    <property type="match status" value="1"/>
</dbReference>
<reference evidence="4 5" key="1">
    <citation type="journal article" date="2014" name="Nat. Genet.">
        <title>Genome sequence of the hot pepper provides insights into the evolution of pungency in Capsicum species.</title>
        <authorList>
            <person name="Kim S."/>
            <person name="Park M."/>
            <person name="Yeom S.I."/>
            <person name="Kim Y.M."/>
            <person name="Lee J.M."/>
            <person name="Lee H.A."/>
            <person name="Seo E."/>
            <person name="Choi J."/>
            <person name="Cheong K."/>
            <person name="Kim K.T."/>
            <person name="Jung K."/>
            <person name="Lee G.W."/>
            <person name="Oh S.K."/>
            <person name="Bae C."/>
            <person name="Kim S.B."/>
            <person name="Lee H.Y."/>
            <person name="Kim S.Y."/>
            <person name="Kim M.S."/>
            <person name="Kang B.C."/>
            <person name="Jo Y.D."/>
            <person name="Yang H.B."/>
            <person name="Jeong H.J."/>
            <person name="Kang W.H."/>
            <person name="Kwon J.K."/>
            <person name="Shin C."/>
            <person name="Lim J.Y."/>
            <person name="Park J.H."/>
            <person name="Huh J.H."/>
            <person name="Kim J.S."/>
            <person name="Kim B.D."/>
            <person name="Cohen O."/>
            <person name="Paran I."/>
            <person name="Suh M.C."/>
            <person name="Lee S.B."/>
            <person name="Kim Y.K."/>
            <person name="Shin Y."/>
            <person name="Noh S.J."/>
            <person name="Park J."/>
            <person name="Seo Y.S."/>
            <person name="Kwon S.Y."/>
            <person name="Kim H.A."/>
            <person name="Park J.M."/>
            <person name="Kim H.J."/>
            <person name="Choi S.B."/>
            <person name="Bosland P.W."/>
            <person name="Reeves G."/>
            <person name="Jo S.H."/>
            <person name="Lee B.W."/>
            <person name="Cho H.T."/>
            <person name="Choi H.S."/>
            <person name="Lee M.S."/>
            <person name="Yu Y."/>
            <person name="Do Choi Y."/>
            <person name="Park B.S."/>
            <person name="van Deynze A."/>
            <person name="Ashrafi H."/>
            <person name="Hill T."/>
            <person name="Kim W.T."/>
            <person name="Pai H.S."/>
            <person name="Ahn H.K."/>
            <person name="Yeam I."/>
            <person name="Giovannoni J.J."/>
            <person name="Rose J.K."/>
            <person name="Sorensen I."/>
            <person name="Lee S.J."/>
            <person name="Kim R.W."/>
            <person name="Choi I.Y."/>
            <person name="Choi B.S."/>
            <person name="Lim J.S."/>
            <person name="Lee Y.H."/>
            <person name="Choi D."/>
        </authorList>
    </citation>
    <scope>NUCLEOTIDE SEQUENCE [LARGE SCALE GENOMIC DNA]</scope>
    <source>
        <strain evidence="5">cv. CM334</strain>
    </source>
</reference>
<keyword evidence="5" id="KW-1185">Reference proteome</keyword>
<dbReference type="STRING" id="4072.A0A2G2ZRR2"/>
<dbReference type="Pfam" id="PF00079">
    <property type="entry name" value="Serpin"/>
    <property type="match status" value="2"/>
</dbReference>
<dbReference type="GO" id="GO:0005615">
    <property type="term" value="C:extracellular space"/>
    <property type="evidence" value="ECO:0007669"/>
    <property type="project" value="InterPro"/>
</dbReference>
<dbReference type="Gramene" id="PHT84668">
    <property type="protein sequence ID" value="PHT84668"/>
    <property type="gene ID" value="T459_13111"/>
</dbReference>
<gene>
    <name evidence="4" type="ORF">T459_13111</name>
</gene>
<dbReference type="InterPro" id="IPR023796">
    <property type="entry name" value="Serpin_dom"/>
</dbReference>
<dbReference type="EMBL" id="AYRZ02000004">
    <property type="protein sequence ID" value="PHT84668.1"/>
    <property type="molecule type" value="Genomic_DNA"/>
</dbReference>
<organism evidence="4 5">
    <name type="scientific">Capsicum annuum</name>
    <name type="common">Capsicum pepper</name>
    <dbReference type="NCBI Taxonomy" id="4072"/>
    <lineage>
        <taxon>Eukaryota</taxon>
        <taxon>Viridiplantae</taxon>
        <taxon>Streptophyta</taxon>
        <taxon>Embryophyta</taxon>
        <taxon>Tracheophyta</taxon>
        <taxon>Spermatophyta</taxon>
        <taxon>Magnoliopsida</taxon>
        <taxon>eudicotyledons</taxon>
        <taxon>Gunneridae</taxon>
        <taxon>Pentapetalae</taxon>
        <taxon>asterids</taxon>
        <taxon>lamiids</taxon>
        <taxon>Solanales</taxon>
        <taxon>Solanaceae</taxon>
        <taxon>Solanoideae</taxon>
        <taxon>Capsiceae</taxon>
        <taxon>Capsicum</taxon>
    </lineage>
</organism>
<dbReference type="InterPro" id="IPR042178">
    <property type="entry name" value="Serpin_sf_1"/>
</dbReference>
<sequence>MPSFKKIVKKVYKAASKSLDFQNEAAEVSNQVNRWAKKKTNGLIEEIFPPGIVDEMTRLMFANAENGVRSLMLQKPKTMNFISSMEASNVLEGLGLTLPFSPGGFTKMVDSTLAKYLCVSEIFHKSFIEVNEEGTEAAAVTASRFKLTGSARIIEKPIDFVADHPFLFLIRDESTGVVVIIGSLLNPLAG</sequence>
<comment type="caution">
    <text evidence="4">The sequence shown here is derived from an EMBL/GenBank/DDBJ whole genome shotgun (WGS) entry which is preliminary data.</text>
</comment>
<dbReference type="GO" id="GO:0004867">
    <property type="term" value="F:serine-type endopeptidase inhibitor activity"/>
    <property type="evidence" value="ECO:0007669"/>
    <property type="project" value="InterPro"/>
</dbReference>
<comment type="similarity">
    <text evidence="1 2">Belongs to the serpin family.</text>
</comment>
<dbReference type="Proteomes" id="UP000222542">
    <property type="component" value="Unassembled WGS sequence"/>
</dbReference>
<evidence type="ECO:0000259" key="3">
    <source>
        <dbReference type="SMART" id="SM00093"/>
    </source>
</evidence>
<dbReference type="AlphaFoldDB" id="A0A2G2ZRR2"/>
<reference evidence="4 5" key="2">
    <citation type="journal article" date="2017" name="Genome Biol.">
        <title>New reference genome sequences of hot pepper reveal the massive evolution of plant disease-resistance genes by retroduplication.</title>
        <authorList>
            <person name="Kim S."/>
            <person name="Park J."/>
            <person name="Yeom S.I."/>
            <person name="Kim Y.M."/>
            <person name="Seo E."/>
            <person name="Kim K.T."/>
            <person name="Kim M.S."/>
            <person name="Lee J.M."/>
            <person name="Cheong K."/>
            <person name="Shin H.S."/>
            <person name="Kim S.B."/>
            <person name="Han K."/>
            <person name="Lee J."/>
            <person name="Park M."/>
            <person name="Lee H.A."/>
            <person name="Lee H.Y."/>
            <person name="Lee Y."/>
            <person name="Oh S."/>
            <person name="Lee J.H."/>
            <person name="Choi E."/>
            <person name="Choi E."/>
            <person name="Lee S.E."/>
            <person name="Jeon J."/>
            <person name="Kim H."/>
            <person name="Choi G."/>
            <person name="Song H."/>
            <person name="Lee J."/>
            <person name="Lee S.C."/>
            <person name="Kwon J.K."/>
            <person name="Lee H.Y."/>
            <person name="Koo N."/>
            <person name="Hong Y."/>
            <person name="Kim R.W."/>
            <person name="Kang W.H."/>
            <person name="Huh J.H."/>
            <person name="Kang B.C."/>
            <person name="Yang T.J."/>
            <person name="Lee Y.H."/>
            <person name="Bennetzen J.L."/>
            <person name="Choi D."/>
        </authorList>
    </citation>
    <scope>NUCLEOTIDE SEQUENCE [LARGE SCALE GENOMIC DNA]</scope>
    <source>
        <strain evidence="5">cv. CM334</strain>
    </source>
</reference>
<dbReference type="Gene3D" id="2.30.39.10">
    <property type="entry name" value="Alpha-1-antitrypsin, domain 1"/>
    <property type="match status" value="1"/>
</dbReference>
<feature type="domain" description="Serpin" evidence="3">
    <location>
        <begin position="1"/>
        <end position="187"/>
    </location>
</feature>
<dbReference type="InterPro" id="IPR000215">
    <property type="entry name" value="Serpin_fam"/>
</dbReference>
<dbReference type="PANTHER" id="PTHR11461:SF211">
    <property type="entry name" value="GH10112P-RELATED"/>
    <property type="match status" value="1"/>
</dbReference>
<dbReference type="Gene3D" id="3.30.497.10">
    <property type="entry name" value="Antithrombin, subunit I, domain 2"/>
    <property type="match status" value="1"/>
</dbReference>
<dbReference type="PROSITE" id="PS00284">
    <property type="entry name" value="SERPIN"/>
    <property type="match status" value="1"/>
</dbReference>
<protein>
    <submittedName>
        <fullName evidence="4">Serpin-ZX</fullName>
    </submittedName>
</protein>
<evidence type="ECO:0000313" key="5">
    <source>
        <dbReference type="Proteomes" id="UP000222542"/>
    </source>
</evidence>
<dbReference type="InterPro" id="IPR042185">
    <property type="entry name" value="Serpin_sf_2"/>
</dbReference>
<dbReference type="InterPro" id="IPR036186">
    <property type="entry name" value="Serpin_sf"/>
</dbReference>
<dbReference type="SMART" id="SM00093">
    <property type="entry name" value="SERPIN"/>
    <property type="match status" value="1"/>
</dbReference>
<accession>A0A2G2ZRR2</accession>
<dbReference type="PANTHER" id="PTHR11461">
    <property type="entry name" value="SERINE PROTEASE INHIBITOR, SERPIN"/>
    <property type="match status" value="1"/>
</dbReference>
<proteinExistence type="inferred from homology"/>